<evidence type="ECO:0000313" key="1">
    <source>
        <dbReference type="EMBL" id="CAD9564475.1"/>
    </source>
</evidence>
<gene>
    <name evidence="1" type="ORF">BRAN1462_LOCUS25213</name>
</gene>
<protein>
    <submittedName>
        <fullName evidence="1">Uncharacterized protein</fullName>
    </submittedName>
</protein>
<name>A0A7S2K509_9DINO</name>
<proteinExistence type="predicted"/>
<dbReference type="EMBL" id="HBGW01039906">
    <property type="protein sequence ID" value="CAD9564475.1"/>
    <property type="molecule type" value="Transcribed_RNA"/>
</dbReference>
<organism evidence="1">
    <name type="scientific">Zooxanthella nutricula</name>
    <dbReference type="NCBI Taxonomy" id="1333877"/>
    <lineage>
        <taxon>Eukaryota</taxon>
        <taxon>Sar</taxon>
        <taxon>Alveolata</taxon>
        <taxon>Dinophyceae</taxon>
        <taxon>Peridiniales</taxon>
        <taxon>Peridiniales incertae sedis</taxon>
        <taxon>Zooxanthella</taxon>
    </lineage>
</organism>
<dbReference type="AlphaFoldDB" id="A0A7S2K509"/>
<accession>A0A7S2K509</accession>
<sequence length="215" mass="22763">MSELTEYLQRGSPAGTVLNYVEVSRSPPKVAIVADPSNFQATACALVLCKLLGQACWHDVAMSPGVVPRGEAPLAGATACVMVFSKGAVGQFDFTMAMYQAALHQLPILPIMSEEDFHVLSEQEVTEAVSLVLPALNTAGCVADSKALFSIVSQIFVEIAIRFAPQDGAFSADVLEAKATEVVQRLRGGVQTTKLEVSSELLAKAAAESARRIPL</sequence>
<reference evidence="1" key="1">
    <citation type="submission" date="2021-01" db="EMBL/GenBank/DDBJ databases">
        <authorList>
            <person name="Corre E."/>
            <person name="Pelletier E."/>
            <person name="Niang G."/>
            <person name="Scheremetjew M."/>
            <person name="Finn R."/>
            <person name="Kale V."/>
            <person name="Holt S."/>
            <person name="Cochrane G."/>
            <person name="Meng A."/>
            <person name="Brown T."/>
            <person name="Cohen L."/>
        </authorList>
    </citation>
    <scope>NUCLEOTIDE SEQUENCE</scope>
    <source>
        <strain evidence="1">RCC3387</strain>
    </source>
</reference>